<feature type="domain" description="Soluble ligand binding" evidence="2">
    <location>
        <begin position="77"/>
        <end position="110"/>
    </location>
</feature>
<reference evidence="3 4" key="1">
    <citation type="journal article" date="2015" name="Nature">
        <title>rRNA introns, odd ribosomes, and small enigmatic genomes across a large radiation of phyla.</title>
        <authorList>
            <person name="Brown C.T."/>
            <person name="Hug L.A."/>
            <person name="Thomas B.C."/>
            <person name="Sharon I."/>
            <person name="Castelle C.J."/>
            <person name="Singh A."/>
            <person name="Wilkins M.J."/>
            <person name="Williams K.H."/>
            <person name="Banfield J.F."/>
        </authorList>
    </citation>
    <scope>NUCLEOTIDE SEQUENCE [LARGE SCALE GENOMIC DNA]</scope>
</reference>
<sequence>MMLEEGSQKILDIISDKLNGFFSRKPVASALILSLFVSLAVFLVGINYKKGSTNIALHQESADNEVVAADSPTSVQVDLAGGFRNPGVYSLPSGSRVSNALALAGGLSPDSCGVFVSKSMNLSEVLSDGTKIYIPFTWETALCNLEPDEALDALALRTASASFDSVASANEAALIDVNDASETELDSLPGIGKTYAKRIEDGRPYVSFADFKARSRLPEALAGSLEGLVKF</sequence>
<gene>
    <name evidence="3" type="ORF">UW36_C0002G0032</name>
</gene>
<dbReference type="Proteomes" id="UP000034128">
    <property type="component" value="Unassembled WGS sequence"/>
</dbReference>
<proteinExistence type="predicted"/>
<organism evidence="3 4">
    <name type="scientific">candidate division WWE3 bacterium GW2011_GWA2_44_16</name>
    <dbReference type="NCBI Taxonomy" id="1619110"/>
    <lineage>
        <taxon>Bacteria</taxon>
        <taxon>Katanobacteria</taxon>
    </lineage>
</organism>
<dbReference type="Gene3D" id="1.10.150.320">
    <property type="entry name" value="Photosystem II 12 kDa extrinsic protein"/>
    <property type="match status" value="1"/>
</dbReference>
<dbReference type="InterPro" id="IPR019554">
    <property type="entry name" value="Soluble_ligand-bd"/>
</dbReference>
<dbReference type="Pfam" id="PF10531">
    <property type="entry name" value="SLBB"/>
    <property type="match status" value="1"/>
</dbReference>
<evidence type="ECO:0000313" key="3">
    <source>
        <dbReference type="EMBL" id="KKT45645.1"/>
    </source>
</evidence>
<evidence type="ECO:0000313" key="4">
    <source>
        <dbReference type="Proteomes" id="UP000034128"/>
    </source>
</evidence>
<feature type="transmembrane region" description="Helical" evidence="1">
    <location>
        <begin position="27"/>
        <end position="48"/>
    </location>
</feature>
<dbReference type="GO" id="GO:0015628">
    <property type="term" value="P:protein secretion by the type II secretion system"/>
    <property type="evidence" value="ECO:0007669"/>
    <property type="project" value="TreeGrafter"/>
</dbReference>
<keyword evidence="1" id="KW-0812">Transmembrane</keyword>
<name>A0A0G1HFJ0_UNCKA</name>
<dbReference type="PANTHER" id="PTHR21180:SF32">
    <property type="entry name" value="ENDONUCLEASE_EXONUCLEASE_PHOSPHATASE FAMILY DOMAIN-CONTAINING PROTEIN 1"/>
    <property type="match status" value="1"/>
</dbReference>
<keyword evidence="1" id="KW-1133">Transmembrane helix</keyword>
<dbReference type="Gene3D" id="3.10.560.10">
    <property type="entry name" value="Outer membrane lipoprotein wza domain like"/>
    <property type="match status" value="1"/>
</dbReference>
<dbReference type="InterPro" id="IPR051675">
    <property type="entry name" value="Endo/Exo/Phosphatase_dom_1"/>
</dbReference>
<protein>
    <submittedName>
        <fullName evidence="3">Competence protein ComEA</fullName>
    </submittedName>
</protein>
<dbReference type="SUPFAM" id="SSF81585">
    <property type="entry name" value="PsbU/PolX domain-like"/>
    <property type="match status" value="1"/>
</dbReference>
<accession>A0A0G1HFJ0</accession>
<comment type="caution">
    <text evidence="3">The sequence shown here is derived from an EMBL/GenBank/DDBJ whole genome shotgun (WGS) entry which is preliminary data.</text>
</comment>
<dbReference type="EMBL" id="LCIA01000002">
    <property type="protein sequence ID" value="KKT45645.1"/>
    <property type="molecule type" value="Genomic_DNA"/>
</dbReference>
<evidence type="ECO:0000256" key="1">
    <source>
        <dbReference type="SAM" id="Phobius"/>
    </source>
</evidence>
<dbReference type="GO" id="GO:0015627">
    <property type="term" value="C:type II protein secretion system complex"/>
    <property type="evidence" value="ECO:0007669"/>
    <property type="project" value="TreeGrafter"/>
</dbReference>
<dbReference type="Pfam" id="PF12836">
    <property type="entry name" value="HHH_3"/>
    <property type="match status" value="1"/>
</dbReference>
<dbReference type="PANTHER" id="PTHR21180">
    <property type="entry name" value="ENDONUCLEASE/EXONUCLEASE/PHOSPHATASE FAMILY DOMAIN-CONTAINING PROTEIN 1"/>
    <property type="match status" value="1"/>
</dbReference>
<dbReference type="AlphaFoldDB" id="A0A0G1HFJ0"/>
<dbReference type="STRING" id="1619110.UW36_C0002G0032"/>
<evidence type="ECO:0000259" key="2">
    <source>
        <dbReference type="Pfam" id="PF10531"/>
    </source>
</evidence>
<keyword evidence="1" id="KW-0472">Membrane</keyword>